<dbReference type="Proteomes" id="UP000887116">
    <property type="component" value="Unassembled WGS sequence"/>
</dbReference>
<proteinExistence type="predicted"/>
<protein>
    <submittedName>
        <fullName evidence="2">Uncharacterized protein</fullName>
    </submittedName>
</protein>
<keyword evidence="3" id="KW-1185">Reference proteome</keyword>
<dbReference type="OrthoDB" id="10413034at2759"/>
<sequence>MYIGLAEPLDEGHLCEISDMSHVRDMKHEMPDGNKRQEKPLTDCSLMMSPELNDEQKSQLGELLRTFSGIFTKTDKSATTGTNVKHRIHTDNHAPIKPRGLPSLADRKTYHS</sequence>
<accession>A0A8X6GY01</accession>
<comment type="caution">
    <text evidence="2">The sequence shown here is derived from an EMBL/GenBank/DDBJ whole genome shotgun (WGS) entry which is preliminary data.</text>
</comment>
<organism evidence="2 3">
    <name type="scientific">Trichonephila clavata</name>
    <name type="common">Joro spider</name>
    <name type="synonym">Nephila clavata</name>
    <dbReference type="NCBI Taxonomy" id="2740835"/>
    <lineage>
        <taxon>Eukaryota</taxon>
        <taxon>Metazoa</taxon>
        <taxon>Ecdysozoa</taxon>
        <taxon>Arthropoda</taxon>
        <taxon>Chelicerata</taxon>
        <taxon>Arachnida</taxon>
        <taxon>Araneae</taxon>
        <taxon>Araneomorphae</taxon>
        <taxon>Entelegynae</taxon>
        <taxon>Araneoidea</taxon>
        <taxon>Nephilidae</taxon>
        <taxon>Trichonephila</taxon>
    </lineage>
</organism>
<dbReference type="AlphaFoldDB" id="A0A8X6GY01"/>
<evidence type="ECO:0000256" key="1">
    <source>
        <dbReference type="SAM" id="MobiDB-lite"/>
    </source>
</evidence>
<evidence type="ECO:0000313" key="2">
    <source>
        <dbReference type="EMBL" id="GFQ75999.1"/>
    </source>
</evidence>
<name>A0A8X6GY01_TRICU</name>
<reference evidence="2" key="1">
    <citation type="submission" date="2020-07" db="EMBL/GenBank/DDBJ databases">
        <title>Multicomponent nature underlies the extraordinary mechanical properties of spider dragline silk.</title>
        <authorList>
            <person name="Kono N."/>
            <person name="Nakamura H."/>
            <person name="Mori M."/>
            <person name="Yoshida Y."/>
            <person name="Ohtoshi R."/>
            <person name="Malay A.D."/>
            <person name="Moran D.A.P."/>
            <person name="Tomita M."/>
            <person name="Numata K."/>
            <person name="Arakawa K."/>
        </authorList>
    </citation>
    <scope>NUCLEOTIDE SEQUENCE</scope>
</reference>
<feature type="region of interest" description="Disordered" evidence="1">
    <location>
        <begin position="75"/>
        <end position="112"/>
    </location>
</feature>
<evidence type="ECO:0000313" key="3">
    <source>
        <dbReference type="Proteomes" id="UP000887116"/>
    </source>
</evidence>
<gene>
    <name evidence="2" type="ORF">TNCT_262891</name>
</gene>
<dbReference type="EMBL" id="BMAO01011742">
    <property type="protein sequence ID" value="GFQ75999.1"/>
    <property type="molecule type" value="Genomic_DNA"/>
</dbReference>